<feature type="domain" description="Integrase catalytic" evidence="1">
    <location>
        <begin position="107"/>
        <end position="272"/>
    </location>
</feature>
<dbReference type="EMBL" id="LHXN01000001">
    <property type="protein sequence ID" value="KXA93610.1"/>
    <property type="molecule type" value="Genomic_DNA"/>
</dbReference>
<dbReference type="Pfam" id="PF13610">
    <property type="entry name" value="DDE_Tnp_IS240"/>
    <property type="match status" value="1"/>
</dbReference>
<protein>
    <recommendedName>
        <fullName evidence="1">Integrase catalytic domain-containing protein</fullName>
    </recommendedName>
</protein>
<comment type="caution">
    <text evidence="2">The sequence shown here is derived from an EMBL/GenBank/DDBJ whole genome shotgun (WGS) entry which is preliminary data.</text>
</comment>
<proteinExistence type="predicted"/>
<keyword evidence="3" id="KW-1185">Reference proteome</keyword>
<dbReference type="GO" id="GO:0015074">
    <property type="term" value="P:DNA integration"/>
    <property type="evidence" value="ECO:0007669"/>
    <property type="project" value="InterPro"/>
</dbReference>
<dbReference type="InterPro" id="IPR012337">
    <property type="entry name" value="RNaseH-like_sf"/>
</dbReference>
<dbReference type="GO" id="GO:0003676">
    <property type="term" value="F:nucleic acid binding"/>
    <property type="evidence" value="ECO:0007669"/>
    <property type="project" value="InterPro"/>
</dbReference>
<dbReference type="AlphaFoldDB" id="A0A133UHK8"/>
<evidence type="ECO:0000259" key="1">
    <source>
        <dbReference type="PROSITE" id="PS50994"/>
    </source>
</evidence>
<evidence type="ECO:0000313" key="3">
    <source>
        <dbReference type="Proteomes" id="UP000070373"/>
    </source>
</evidence>
<dbReference type="SUPFAM" id="SSF53098">
    <property type="entry name" value="Ribonuclease H-like"/>
    <property type="match status" value="1"/>
</dbReference>
<dbReference type="InterPro" id="IPR032874">
    <property type="entry name" value="DDE_dom"/>
</dbReference>
<name>A0A133UHK8_9EURY</name>
<sequence>MNLSPTKCRFCKSASFVKDGWRYNSSGRKQRYPCKVCGRRFAEDDGFLKMKFRPETITAAMDLCHTSKSSRKARNWLERHWEEFPKSHVSIWRWVQKYSQLVGDFVEVLEPQTSDEWLADEMVLFVGGKWSWNWEVMDSRTRFWLASKITEGRDRTVEDAEAVLSKARGRTEGRPEKLVTDGLPAYRRGISWSLGWRQCEHVVELSWKEGKHRTNPIERKVQTTRMRLKTMRCLESLETGRNRLKGARIHYNFVRPHMSLGGTPAEAAGLNLDLGRDKWLSLIRLSSKIFILIYLPITEQSP</sequence>
<dbReference type="InterPro" id="IPR001584">
    <property type="entry name" value="Integrase_cat-core"/>
</dbReference>
<dbReference type="PROSITE" id="PS50994">
    <property type="entry name" value="INTEGRASE"/>
    <property type="match status" value="1"/>
</dbReference>
<organism evidence="2 3">
    <name type="scientific">candidate division MSBL1 archaeon SCGC-AAA259E17</name>
    <dbReference type="NCBI Taxonomy" id="1698263"/>
    <lineage>
        <taxon>Archaea</taxon>
        <taxon>Methanobacteriati</taxon>
        <taxon>Methanobacteriota</taxon>
        <taxon>candidate division MSBL1</taxon>
    </lineage>
</organism>
<dbReference type="Gene3D" id="3.30.420.10">
    <property type="entry name" value="Ribonuclease H-like superfamily/Ribonuclease H"/>
    <property type="match status" value="1"/>
</dbReference>
<dbReference type="InterPro" id="IPR036397">
    <property type="entry name" value="RNaseH_sf"/>
</dbReference>
<reference evidence="2 3" key="1">
    <citation type="journal article" date="2016" name="Sci. Rep.">
        <title>Metabolic traits of an uncultured archaeal lineage -MSBL1- from brine pools of the Red Sea.</title>
        <authorList>
            <person name="Mwirichia R."/>
            <person name="Alam I."/>
            <person name="Rashid M."/>
            <person name="Vinu M."/>
            <person name="Ba-Alawi W."/>
            <person name="Anthony Kamau A."/>
            <person name="Kamanda Ngugi D."/>
            <person name="Goker M."/>
            <person name="Klenk H.P."/>
            <person name="Bajic V."/>
            <person name="Stingl U."/>
        </authorList>
    </citation>
    <scope>NUCLEOTIDE SEQUENCE [LARGE SCALE GENOMIC DNA]</scope>
    <source>
        <strain evidence="2">SCGC-AAA259E17</strain>
    </source>
</reference>
<accession>A0A133UHK8</accession>
<evidence type="ECO:0000313" key="2">
    <source>
        <dbReference type="EMBL" id="KXA93610.1"/>
    </source>
</evidence>
<gene>
    <name evidence="2" type="ORF">AKJ64_00055</name>
</gene>
<dbReference type="Proteomes" id="UP000070373">
    <property type="component" value="Unassembled WGS sequence"/>
</dbReference>